<dbReference type="CDD" id="cd00130">
    <property type="entry name" value="PAS"/>
    <property type="match status" value="1"/>
</dbReference>
<keyword evidence="4" id="KW-0808">Transferase</keyword>
<dbReference type="InterPro" id="IPR036890">
    <property type="entry name" value="HATPase_C_sf"/>
</dbReference>
<dbReference type="Gene3D" id="3.30.450.20">
    <property type="entry name" value="PAS domain"/>
    <property type="match status" value="1"/>
</dbReference>
<name>A0A501W2I5_9BACT</name>
<proteinExistence type="predicted"/>
<dbReference type="PROSITE" id="PS50109">
    <property type="entry name" value="HIS_KIN"/>
    <property type="match status" value="1"/>
</dbReference>
<reference evidence="9 10" key="1">
    <citation type="submission" date="2019-06" db="EMBL/GenBank/DDBJ databases">
        <title>A novel bacterium of genus Pontibacter, isolated from marine sediment.</title>
        <authorList>
            <person name="Huang H."/>
            <person name="Mo K."/>
            <person name="Hu Y."/>
        </authorList>
    </citation>
    <scope>NUCLEOTIDE SEQUENCE [LARGE SCALE GENOMIC DNA]</scope>
    <source>
        <strain evidence="9 10">HB172049</strain>
    </source>
</reference>
<evidence type="ECO:0000259" key="7">
    <source>
        <dbReference type="PROSITE" id="PS50112"/>
    </source>
</evidence>
<dbReference type="PANTHER" id="PTHR43547">
    <property type="entry name" value="TWO-COMPONENT HISTIDINE KINASE"/>
    <property type="match status" value="1"/>
</dbReference>
<feature type="domain" description="PAC" evidence="8">
    <location>
        <begin position="88"/>
        <end position="139"/>
    </location>
</feature>
<evidence type="ECO:0000259" key="6">
    <source>
        <dbReference type="PROSITE" id="PS50109"/>
    </source>
</evidence>
<evidence type="ECO:0000256" key="4">
    <source>
        <dbReference type="ARBA" id="ARBA00022679"/>
    </source>
</evidence>
<dbReference type="SMART" id="SM00387">
    <property type="entry name" value="HATPase_c"/>
    <property type="match status" value="1"/>
</dbReference>
<dbReference type="SUPFAM" id="SSF55785">
    <property type="entry name" value="PYP-like sensor domain (PAS domain)"/>
    <property type="match status" value="1"/>
</dbReference>
<dbReference type="GO" id="GO:0000155">
    <property type="term" value="F:phosphorelay sensor kinase activity"/>
    <property type="evidence" value="ECO:0007669"/>
    <property type="project" value="InterPro"/>
</dbReference>
<keyword evidence="3" id="KW-0597">Phosphoprotein</keyword>
<comment type="catalytic activity">
    <reaction evidence="1">
        <text>ATP + protein L-histidine = ADP + protein N-phospho-L-histidine.</text>
        <dbReference type="EC" id="2.7.13.3"/>
    </reaction>
</comment>
<keyword evidence="10" id="KW-1185">Reference proteome</keyword>
<dbReference type="InterPro" id="IPR000014">
    <property type="entry name" value="PAS"/>
</dbReference>
<dbReference type="PROSITE" id="PS50113">
    <property type="entry name" value="PAC"/>
    <property type="match status" value="1"/>
</dbReference>
<organism evidence="9 10">
    <name type="scientific">Pontibacter mangrovi</name>
    <dbReference type="NCBI Taxonomy" id="2589816"/>
    <lineage>
        <taxon>Bacteria</taxon>
        <taxon>Pseudomonadati</taxon>
        <taxon>Bacteroidota</taxon>
        <taxon>Cytophagia</taxon>
        <taxon>Cytophagales</taxon>
        <taxon>Hymenobacteraceae</taxon>
        <taxon>Pontibacter</taxon>
    </lineage>
</organism>
<evidence type="ECO:0000256" key="2">
    <source>
        <dbReference type="ARBA" id="ARBA00012438"/>
    </source>
</evidence>
<dbReference type="RefSeq" id="WP_140621782.1">
    <property type="nucleotide sequence ID" value="NZ_VFRQ01000006.1"/>
</dbReference>
<evidence type="ECO:0000256" key="5">
    <source>
        <dbReference type="ARBA" id="ARBA00022777"/>
    </source>
</evidence>
<keyword evidence="5" id="KW-0418">Kinase</keyword>
<dbReference type="Proteomes" id="UP000316727">
    <property type="component" value="Unassembled WGS sequence"/>
</dbReference>
<protein>
    <recommendedName>
        <fullName evidence="2">histidine kinase</fullName>
        <ecNumber evidence="2">2.7.13.3</ecNumber>
    </recommendedName>
</protein>
<dbReference type="InterPro" id="IPR000700">
    <property type="entry name" value="PAS-assoc_C"/>
</dbReference>
<dbReference type="InterPro" id="IPR003594">
    <property type="entry name" value="HATPase_dom"/>
</dbReference>
<dbReference type="InterPro" id="IPR036097">
    <property type="entry name" value="HisK_dim/P_sf"/>
</dbReference>
<sequence>MPSKNTKTISNAALVKQIVDNFNLAYFAFDPINNRFTHLQEAMGSLTGLSLARIQQAPASLLAAIHPDDREFVREQYQKLLEEKTGLQNVEFRTVLPNQEVKWLNVAAALLKDKAGNTFIGGYAEDITDTKAYLHNLLKFNSKKNSTLEILSHDLAAPFGNIEGISGIIRKLISSRGDESLQKLLDLVEEDARRGSTMISDFINNEFLESSQVVLNKERVDLVEKIKIMVDNYQKREELVNKQFIFQVPESPVFLYLDVMKFMQVINNLFSNAIKFTTDQGKIALSLEEKATSVLVTVADNGIGIPEELQPYLFDKFTKARREGIRGEKTVGMGMSIIKTIVELHQGRIWFESQENVGTTFFIEIPKE</sequence>
<evidence type="ECO:0000313" key="9">
    <source>
        <dbReference type="EMBL" id="TPE43478.1"/>
    </source>
</evidence>
<comment type="caution">
    <text evidence="9">The sequence shown here is derived from an EMBL/GenBank/DDBJ whole genome shotgun (WGS) entry which is preliminary data.</text>
</comment>
<evidence type="ECO:0000259" key="8">
    <source>
        <dbReference type="PROSITE" id="PS50113"/>
    </source>
</evidence>
<dbReference type="AlphaFoldDB" id="A0A501W2I5"/>
<dbReference type="CDD" id="cd00075">
    <property type="entry name" value="HATPase"/>
    <property type="match status" value="1"/>
</dbReference>
<dbReference type="SMART" id="SM00091">
    <property type="entry name" value="PAS"/>
    <property type="match status" value="1"/>
</dbReference>
<feature type="domain" description="Histidine kinase" evidence="6">
    <location>
        <begin position="150"/>
        <end position="368"/>
    </location>
</feature>
<dbReference type="InterPro" id="IPR013655">
    <property type="entry name" value="PAS_fold_3"/>
</dbReference>
<dbReference type="InterPro" id="IPR035965">
    <property type="entry name" value="PAS-like_dom_sf"/>
</dbReference>
<dbReference type="EMBL" id="VFRQ01000006">
    <property type="protein sequence ID" value="TPE43478.1"/>
    <property type="molecule type" value="Genomic_DNA"/>
</dbReference>
<dbReference type="InterPro" id="IPR004358">
    <property type="entry name" value="Sig_transdc_His_kin-like_C"/>
</dbReference>
<dbReference type="FunFam" id="3.30.565.10:FF:000006">
    <property type="entry name" value="Sensor histidine kinase WalK"/>
    <property type="match status" value="1"/>
</dbReference>
<dbReference type="Pfam" id="PF02518">
    <property type="entry name" value="HATPase_c"/>
    <property type="match status" value="1"/>
</dbReference>
<dbReference type="NCBIfam" id="TIGR00229">
    <property type="entry name" value="sensory_box"/>
    <property type="match status" value="1"/>
</dbReference>
<dbReference type="OrthoDB" id="9757990at2"/>
<evidence type="ECO:0000256" key="1">
    <source>
        <dbReference type="ARBA" id="ARBA00000085"/>
    </source>
</evidence>
<dbReference type="Pfam" id="PF08447">
    <property type="entry name" value="PAS_3"/>
    <property type="match status" value="1"/>
</dbReference>
<dbReference type="SUPFAM" id="SSF47384">
    <property type="entry name" value="Homodimeric domain of signal transducing histidine kinase"/>
    <property type="match status" value="1"/>
</dbReference>
<feature type="domain" description="PAS" evidence="7">
    <location>
        <begin position="11"/>
        <end position="84"/>
    </location>
</feature>
<dbReference type="Gene3D" id="1.10.287.130">
    <property type="match status" value="1"/>
</dbReference>
<evidence type="ECO:0000313" key="10">
    <source>
        <dbReference type="Proteomes" id="UP000316727"/>
    </source>
</evidence>
<dbReference type="PRINTS" id="PR00344">
    <property type="entry name" value="BCTRLSENSOR"/>
</dbReference>
<evidence type="ECO:0000256" key="3">
    <source>
        <dbReference type="ARBA" id="ARBA00022553"/>
    </source>
</evidence>
<dbReference type="SUPFAM" id="SSF55874">
    <property type="entry name" value="ATPase domain of HSP90 chaperone/DNA topoisomerase II/histidine kinase"/>
    <property type="match status" value="1"/>
</dbReference>
<dbReference type="Gene3D" id="3.30.565.10">
    <property type="entry name" value="Histidine kinase-like ATPase, C-terminal domain"/>
    <property type="match status" value="1"/>
</dbReference>
<dbReference type="PANTHER" id="PTHR43547:SF2">
    <property type="entry name" value="HYBRID SIGNAL TRANSDUCTION HISTIDINE KINASE C"/>
    <property type="match status" value="1"/>
</dbReference>
<dbReference type="EC" id="2.7.13.3" evidence="2"/>
<accession>A0A501W2I5</accession>
<gene>
    <name evidence="9" type="ORF">FJM65_12000</name>
</gene>
<dbReference type="InterPro" id="IPR005467">
    <property type="entry name" value="His_kinase_dom"/>
</dbReference>
<dbReference type="PROSITE" id="PS50112">
    <property type="entry name" value="PAS"/>
    <property type="match status" value="1"/>
</dbReference>